<reference evidence="2 3" key="1">
    <citation type="submission" date="2020-07" db="EMBL/GenBank/DDBJ databases">
        <title>Exploring microbial biodiversity for novel pathways involved in the catabolism of aromatic compounds derived from lignin.</title>
        <authorList>
            <person name="Elkins J."/>
        </authorList>
    </citation>
    <scope>NUCLEOTIDE SEQUENCE [LARGE SCALE GENOMIC DNA]</scope>
    <source>
        <strain evidence="2 3">H2C3B</strain>
    </source>
</reference>
<dbReference type="RefSeq" id="WP_306456848.1">
    <property type="nucleotide sequence ID" value="NZ_JACCAU010000001.1"/>
</dbReference>
<protein>
    <submittedName>
        <fullName evidence="2">Uncharacterized protein</fullName>
    </submittedName>
</protein>
<feature type="region of interest" description="Disordered" evidence="1">
    <location>
        <begin position="1"/>
        <end position="55"/>
    </location>
</feature>
<evidence type="ECO:0000313" key="2">
    <source>
        <dbReference type="EMBL" id="NYH16857.1"/>
    </source>
</evidence>
<gene>
    <name evidence="2" type="ORF">GGD41_004085</name>
</gene>
<comment type="caution">
    <text evidence="2">The sequence shown here is derived from an EMBL/GenBank/DDBJ whole genome shotgun (WGS) entry which is preliminary data.</text>
</comment>
<feature type="compositionally biased region" description="Polar residues" evidence="1">
    <location>
        <begin position="1"/>
        <end position="12"/>
    </location>
</feature>
<accession>A0A7Y9W9S4</accession>
<dbReference type="EMBL" id="JACCAU010000001">
    <property type="protein sequence ID" value="NYH16857.1"/>
    <property type="molecule type" value="Genomic_DNA"/>
</dbReference>
<evidence type="ECO:0000256" key="1">
    <source>
        <dbReference type="SAM" id="MobiDB-lite"/>
    </source>
</evidence>
<organism evidence="2 3">
    <name type="scientific">Paraburkholderia bryophila</name>
    <dbReference type="NCBI Taxonomy" id="420952"/>
    <lineage>
        <taxon>Bacteria</taxon>
        <taxon>Pseudomonadati</taxon>
        <taxon>Pseudomonadota</taxon>
        <taxon>Betaproteobacteria</taxon>
        <taxon>Burkholderiales</taxon>
        <taxon>Burkholderiaceae</taxon>
        <taxon>Paraburkholderia</taxon>
    </lineage>
</organism>
<dbReference type="Proteomes" id="UP000572540">
    <property type="component" value="Unassembled WGS sequence"/>
</dbReference>
<evidence type="ECO:0000313" key="3">
    <source>
        <dbReference type="Proteomes" id="UP000572540"/>
    </source>
</evidence>
<dbReference type="AlphaFoldDB" id="A0A7Y9W9S4"/>
<name>A0A7Y9W9S4_9BURK</name>
<proteinExistence type="predicted"/>
<sequence>MSENQPDSSGTANAVPGDDDAEQQVVSLMGRPDAEGHSYAHATLTSADDTRPKETFHDLRPIIPVIFIPGVMGTPLVNKDTGEEAFFAPNLDTVGASIAGLGSIIAGWFRSAASREERFDPLSVAVTPLGPNHRSGRRHRDWG</sequence>